<dbReference type="Proteomes" id="UP001055125">
    <property type="component" value="Unassembled WGS sequence"/>
</dbReference>
<reference evidence="1" key="2">
    <citation type="submission" date="2021-08" db="EMBL/GenBank/DDBJ databases">
        <authorList>
            <person name="Tani A."/>
            <person name="Ola A."/>
            <person name="Ogura Y."/>
            <person name="Katsura K."/>
            <person name="Hayashi T."/>
        </authorList>
    </citation>
    <scope>NUCLEOTIDE SEQUENCE</scope>
    <source>
        <strain evidence="1">DSM 19015</strain>
    </source>
</reference>
<sequence>MADDPYFGDLFKAKAISDEDVNAAVDAYMADPTTGRFMIGEHPADLASAVARSPYAQSMLADPGIENASKRSAVRTAILLARPVKV</sequence>
<evidence type="ECO:0000313" key="2">
    <source>
        <dbReference type="Proteomes" id="UP001055125"/>
    </source>
</evidence>
<gene>
    <name evidence="1" type="ORF">OCOJLMKI_4552</name>
</gene>
<keyword evidence="2" id="KW-1185">Reference proteome</keyword>
<dbReference type="RefSeq" id="WP_238246398.1">
    <property type="nucleotide sequence ID" value="NZ_BPQP01000088.1"/>
</dbReference>
<comment type="caution">
    <text evidence="1">The sequence shown here is derived from an EMBL/GenBank/DDBJ whole genome shotgun (WGS) entry which is preliminary data.</text>
</comment>
<name>A0ABQ4S685_9HYPH</name>
<reference evidence="1" key="1">
    <citation type="journal article" date="2021" name="Front. Microbiol.">
        <title>Comprehensive Comparative Genomics and Phenotyping of Methylobacterium Species.</title>
        <authorList>
            <person name="Alessa O."/>
            <person name="Ogura Y."/>
            <person name="Fujitani Y."/>
            <person name="Takami H."/>
            <person name="Hayashi T."/>
            <person name="Sahin N."/>
            <person name="Tani A."/>
        </authorList>
    </citation>
    <scope>NUCLEOTIDE SEQUENCE</scope>
    <source>
        <strain evidence="1">DSM 19015</strain>
    </source>
</reference>
<protein>
    <submittedName>
        <fullName evidence="1">Uncharacterized protein</fullName>
    </submittedName>
</protein>
<proteinExistence type="predicted"/>
<dbReference type="EMBL" id="BPQP01000088">
    <property type="protein sequence ID" value="GJD97323.1"/>
    <property type="molecule type" value="Genomic_DNA"/>
</dbReference>
<evidence type="ECO:0000313" key="1">
    <source>
        <dbReference type="EMBL" id="GJD97323.1"/>
    </source>
</evidence>
<organism evidence="1 2">
    <name type="scientific">Methylobacterium iners</name>
    <dbReference type="NCBI Taxonomy" id="418707"/>
    <lineage>
        <taxon>Bacteria</taxon>
        <taxon>Pseudomonadati</taxon>
        <taxon>Pseudomonadota</taxon>
        <taxon>Alphaproteobacteria</taxon>
        <taxon>Hyphomicrobiales</taxon>
        <taxon>Methylobacteriaceae</taxon>
        <taxon>Methylobacterium</taxon>
    </lineage>
</organism>
<accession>A0ABQ4S685</accession>